<dbReference type="EMBL" id="LXQA010176807">
    <property type="protein sequence ID" value="MCI30068.1"/>
    <property type="molecule type" value="Genomic_DNA"/>
</dbReference>
<comment type="caution">
    <text evidence="1">The sequence shown here is derived from an EMBL/GenBank/DDBJ whole genome shotgun (WGS) entry which is preliminary data.</text>
</comment>
<protein>
    <submittedName>
        <fullName evidence="1">Uncharacterized protein</fullName>
    </submittedName>
</protein>
<accession>A0A392R0H5</accession>
<dbReference type="AlphaFoldDB" id="A0A392R0H5"/>
<organism evidence="1 2">
    <name type="scientific">Trifolium medium</name>
    <dbReference type="NCBI Taxonomy" id="97028"/>
    <lineage>
        <taxon>Eukaryota</taxon>
        <taxon>Viridiplantae</taxon>
        <taxon>Streptophyta</taxon>
        <taxon>Embryophyta</taxon>
        <taxon>Tracheophyta</taxon>
        <taxon>Spermatophyta</taxon>
        <taxon>Magnoliopsida</taxon>
        <taxon>eudicotyledons</taxon>
        <taxon>Gunneridae</taxon>
        <taxon>Pentapetalae</taxon>
        <taxon>rosids</taxon>
        <taxon>fabids</taxon>
        <taxon>Fabales</taxon>
        <taxon>Fabaceae</taxon>
        <taxon>Papilionoideae</taxon>
        <taxon>50 kb inversion clade</taxon>
        <taxon>NPAAA clade</taxon>
        <taxon>Hologalegina</taxon>
        <taxon>IRL clade</taxon>
        <taxon>Trifolieae</taxon>
        <taxon>Trifolium</taxon>
    </lineage>
</organism>
<name>A0A392R0H5_9FABA</name>
<proteinExistence type="predicted"/>
<evidence type="ECO:0000313" key="1">
    <source>
        <dbReference type="EMBL" id="MCI30068.1"/>
    </source>
</evidence>
<dbReference type="Proteomes" id="UP000265520">
    <property type="component" value="Unassembled WGS sequence"/>
</dbReference>
<reference evidence="1 2" key="1">
    <citation type="journal article" date="2018" name="Front. Plant Sci.">
        <title>Red Clover (Trifolium pratense) and Zigzag Clover (T. medium) - A Picture of Genomic Similarities and Differences.</title>
        <authorList>
            <person name="Dluhosova J."/>
            <person name="Istvanek J."/>
            <person name="Nedelnik J."/>
            <person name="Repkova J."/>
        </authorList>
    </citation>
    <scope>NUCLEOTIDE SEQUENCE [LARGE SCALE GENOMIC DNA]</scope>
    <source>
        <strain evidence="2">cv. 10/8</strain>
        <tissue evidence="1">Leaf</tissue>
    </source>
</reference>
<feature type="non-terminal residue" evidence="1">
    <location>
        <position position="41"/>
    </location>
</feature>
<keyword evidence="2" id="KW-1185">Reference proteome</keyword>
<sequence length="41" mass="4400">MADPIPKRKMNWGYLLSLGPLYAGKESFLNGVAGACTSKTL</sequence>
<evidence type="ECO:0000313" key="2">
    <source>
        <dbReference type="Proteomes" id="UP000265520"/>
    </source>
</evidence>